<dbReference type="SUPFAM" id="SSF53335">
    <property type="entry name" value="S-adenosyl-L-methionine-dependent methyltransferases"/>
    <property type="match status" value="1"/>
</dbReference>
<gene>
    <name evidence="2" type="ORF">SAMN05216270_101425</name>
</gene>
<dbReference type="GO" id="GO:0008168">
    <property type="term" value="F:methyltransferase activity"/>
    <property type="evidence" value="ECO:0007669"/>
    <property type="project" value="UniProtKB-KW"/>
</dbReference>
<keyword evidence="2" id="KW-0489">Methyltransferase</keyword>
<accession>A0A1G6RCS8</accession>
<dbReference type="Gene3D" id="3.40.50.150">
    <property type="entry name" value="Vaccinia Virus protein VP39"/>
    <property type="match status" value="1"/>
</dbReference>
<dbReference type="InterPro" id="IPR041698">
    <property type="entry name" value="Methyltransf_25"/>
</dbReference>
<proteinExistence type="predicted"/>
<dbReference type="InterPro" id="IPR050723">
    <property type="entry name" value="CFA/CMAS"/>
</dbReference>
<name>A0A1G6RCS8_9ACTN</name>
<organism evidence="2 3">
    <name type="scientific">Glycomyces harbinensis</name>
    <dbReference type="NCBI Taxonomy" id="58114"/>
    <lineage>
        <taxon>Bacteria</taxon>
        <taxon>Bacillati</taxon>
        <taxon>Actinomycetota</taxon>
        <taxon>Actinomycetes</taxon>
        <taxon>Glycomycetales</taxon>
        <taxon>Glycomycetaceae</taxon>
        <taxon>Glycomyces</taxon>
    </lineage>
</organism>
<dbReference type="PANTHER" id="PTHR43667:SF2">
    <property type="entry name" value="FATTY ACID C-METHYL TRANSFERASE"/>
    <property type="match status" value="1"/>
</dbReference>
<dbReference type="STRING" id="58114.SAMN05216270_101425"/>
<dbReference type="PANTHER" id="PTHR43667">
    <property type="entry name" value="CYCLOPROPANE-FATTY-ACYL-PHOSPHOLIPID SYNTHASE"/>
    <property type="match status" value="1"/>
</dbReference>
<keyword evidence="3" id="KW-1185">Reference proteome</keyword>
<keyword evidence="2" id="KW-0808">Transferase</keyword>
<reference evidence="3" key="1">
    <citation type="submission" date="2016-10" db="EMBL/GenBank/DDBJ databases">
        <authorList>
            <person name="Varghese N."/>
            <person name="Submissions S."/>
        </authorList>
    </citation>
    <scope>NUCLEOTIDE SEQUENCE [LARGE SCALE GENOMIC DNA]</scope>
    <source>
        <strain evidence="3">CGMCC 4.3516</strain>
    </source>
</reference>
<dbReference type="InterPro" id="IPR029063">
    <property type="entry name" value="SAM-dependent_MTases_sf"/>
</dbReference>
<sequence length="255" mass="28429">MLLAWRAMTSHDGPVRFGHLDCNSPIASWRFERQVEECAASSPRSIVDIGCGWGELLQRVAARVPGARAHGIDSDVELLERGRAGAAARGIADRVEFVEYRGEDWTEPADLVLSIGAPHAFGTSEDALRELFKLVEPGGRLLFGDGIWNRVPTEADLAAMWPETTVDEWRLLPDLVDVAVAVGFRPLRVEAIEQSEWDDFESQYLADKEVWLLANPGHPKAAEVREAADRHRDWWLRGHRGVLGFAYLTLGRPVD</sequence>
<dbReference type="EMBL" id="FNAD01000001">
    <property type="protein sequence ID" value="SDD02348.1"/>
    <property type="molecule type" value="Genomic_DNA"/>
</dbReference>
<protein>
    <submittedName>
        <fullName evidence="2">Methyltransferase domain-containing protein</fullName>
    </submittedName>
</protein>
<dbReference type="CDD" id="cd02440">
    <property type="entry name" value="AdoMet_MTases"/>
    <property type="match status" value="1"/>
</dbReference>
<dbReference type="Proteomes" id="UP000198949">
    <property type="component" value="Unassembled WGS sequence"/>
</dbReference>
<evidence type="ECO:0000313" key="3">
    <source>
        <dbReference type="Proteomes" id="UP000198949"/>
    </source>
</evidence>
<dbReference type="AlphaFoldDB" id="A0A1G6RCS8"/>
<feature type="domain" description="Methyltransferase" evidence="1">
    <location>
        <begin position="46"/>
        <end position="139"/>
    </location>
</feature>
<dbReference type="Pfam" id="PF13649">
    <property type="entry name" value="Methyltransf_25"/>
    <property type="match status" value="1"/>
</dbReference>
<dbReference type="GO" id="GO:0032259">
    <property type="term" value="P:methylation"/>
    <property type="evidence" value="ECO:0007669"/>
    <property type="project" value="UniProtKB-KW"/>
</dbReference>
<evidence type="ECO:0000259" key="1">
    <source>
        <dbReference type="Pfam" id="PF13649"/>
    </source>
</evidence>
<evidence type="ECO:0000313" key="2">
    <source>
        <dbReference type="EMBL" id="SDD02348.1"/>
    </source>
</evidence>